<organism evidence="4 5">
    <name type="scientific">Alkalicoccobacillus gibsonii</name>
    <dbReference type="NCBI Taxonomy" id="79881"/>
    <lineage>
        <taxon>Bacteria</taxon>
        <taxon>Bacillati</taxon>
        <taxon>Bacillota</taxon>
        <taxon>Bacilli</taxon>
        <taxon>Bacillales</taxon>
        <taxon>Bacillaceae</taxon>
        <taxon>Alkalicoccobacillus</taxon>
    </lineage>
</organism>
<dbReference type="InterPro" id="IPR032710">
    <property type="entry name" value="NTF2-like_dom_sf"/>
</dbReference>
<proteinExistence type="predicted"/>
<keyword evidence="1 4" id="KW-0808">Transferase</keyword>
<evidence type="ECO:0000256" key="1">
    <source>
        <dbReference type="ARBA" id="ARBA00022679"/>
    </source>
</evidence>
<evidence type="ECO:0000313" key="5">
    <source>
        <dbReference type="Proteomes" id="UP001418796"/>
    </source>
</evidence>
<dbReference type="SUPFAM" id="SSF55729">
    <property type="entry name" value="Acyl-CoA N-acyltransferases (Nat)"/>
    <property type="match status" value="1"/>
</dbReference>
<name>A0ABU9VF34_9BACI</name>
<dbReference type="EC" id="2.3.1.-" evidence="4"/>
<evidence type="ECO:0000256" key="2">
    <source>
        <dbReference type="ARBA" id="ARBA00023315"/>
    </source>
</evidence>
<dbReference type="Pfam" id="PF00583">
    <property type="entry name" value="Acetyltransf_1"/>
    <property type="match status" value="1"/>
</dbReference>
<sequence length="281" mass="32259">MYTIRTLHSSEHDYLKEMLYESMFIEESKKPSLEELLNSRDLLKYHVDWGKPGDRALVAVSVEGEKLGAVWYRLLQGEKAGYGYVDDLTPELGIALTKEARGKGVGRALMDQIMRQARDDQFEALSLSVDPENEAAVELYMSLGFAQVGMEGTSLTMVVQLEEGERIQQFRELEESHLQPDVRKSPEKLNLILADAFLEFGSSGKAFGKKKCLEEGVSQDIMVMHRFKCNLLADDVVLTTYHIHNRTKDQWTLRSSVWKQIEGRWQLYFHQGTFRDETKNK</sequence>
<dbReference type="InterPro" id="IPR000182">
    <property type="entry name" value="GNAT_dom"/>
</dbReference>
<protein>
    <submittedName>
        <fullName evidence="4">GNAT family N-acetyltransferase</fullName>
        <ecNumber evidence="4">2.3.1.-</ecNumber>
    </submittedName>
</protein>
<dbReference type="SUPFAM" id="SSF54427">
    <property type="entry name" value="NTF2-like"/>
    <property type="match status" value="1"/>
</dbReference>
<accession>A0ABU9VF34</accession>
<dbReference type="RefSeq" id="WP_343129567.1">
    <property type="nucleotide sequence ID" value="NZ_JBCITK010000001.1"/>
</dbReference>
<dbReference type="PROSITE" id="PS51186">
    <property type="entry name" value="GNAT"/>
    <property type="match status" value="1"/>
</dbReference>
<dbReference type="PANTHER" id="PTHR43072">
    <property type="entry name" value="N-ACETYLTRANSFERASE"/>
    <property type="match status" value="1"/>
</dbReference>
<dbReference type="GO" id="GO:0016746">
    <property type="term" value="F:acyltransferase activity"/>
    <property type="evidence" value="ECO:0007669"/>
    <property type="project" value="UniProtKB-KW"/>
</dbReference>
<evidence type="ECO:0000259" key="3">
    <source>
        <dbReference type="PROSITE" id="PS51186"/>
    </source>
</evidence>
<keyword evidence="5" id="KW-1185">Reference proteome</keyword>
<dbReference type="CDD" id="cd04301">
    <property type="entry name" value="NAT_SF"/>
    <property type="match status" value="1"/>
</dbReference>
<dbReference type="InterPro" id="IPR027843">
    <property type="entry name" value="DUF4440"/>
</dbReference>
<dbReference type="InterPro" id="IPR016181">
    <property type="entry name" value="Acyl_CoA_acyltransferase"/>
</dbReference>
<dbReference type="PANTHER" id="PTHR43072:SF23">
    <property type="entry name" value="UPF0039 PROTEIN C11D3.02C"/>
    <property type="match status" value="1"/>
</dbReference>
<feature type="domain" description="N-acetyltransferase" evidence="3">
    <location>
        <begin position="2"/>
        <end position="162"/>
    </location>
</feature>
<evidence type="ECO:0000313" key="4">
    <source>
        <dbReference type="EMBL" id="MEN0642444.1"/>
    </source>
</evidence>
<dbReference type="Gene3D" id="3.40.630.30">
    <property type="match status" value="1"/>
</dbReference>
<gene>
    <name evidence="4" type="ORF">MKY91_04605</name>
</gene>
<dbReference type="EMBL" id="JBCITK010000001">
    <property type="protein sequence ID" value="MEN0642444.1"/>
    <property type="molecule type" value="Genomic_DNA"/>
</dbReference>
<keyword evidence="2 4" id="KW-0012">Acyltransferase</keyword>
<comment type="caution">
    <text evidence="4">The sequence shown here is derived from an EMBL/GenBank/DDBJ whole genome shotgun (WGS) entry which is preliminary data.</text>
</comment>
<reference evidence="4 5" key="1">
    <citation type="submission" date="2024-03" db="EMBL/GenBank/DDBJ databases">
        <title>Bacilli Hybrid Assemblies.</title>
        <authorList>
            <person name="Kovac J."/>
        </authorList>
    </citation>
    <scope>NUCLEOTIDE SEQUENCE [LARGE SCALE GENOMIC DNA]</scope>
    <source>
        <strain evidence="4 5">FSL R7-0666</strain>
    </source>
</reference>
<dbReference type="Gene3D" id="3.10.450.50">
    <property type="match status" value="1"/>
</dbReference>
<dbReference type="Pfam" id="PF14534">
    <property type="entry name" value="DUF4440"/>
    <property type="match status" value="1"/>
</dbReference>
<dbReference type="Proteomes" id="UP001418796">
    <property type="component" value="Unassembled WGS sequence"/>
</dbReference>